<accession>A0AA41QZF4</accession>
<keyword evidence="3" id="KW-1185">Reference proteome</keyword>
<evidence type="ECO:0000256" key="1">
    <source>
        <dbReference type="SAM" id="MobiDB-lite"/>
    </source>
</evidence>
<organism evidence="2 3">
    <name type="scientific">Cryobacterium zhongshanensis</name>
    <dbReference type="NCBI Taxonomy" id="2928153"/>
    <lineage>
        <taxon>Bacteria</taxon>
        <taxon>Bacillati</taxon>
        <taxon>Actinomycetota</taxon>
        <taxon>Actinomycetes</taxon>
        <taxon>Micrococcales</taxon>
        <taxon>Microbacteriaceae</taxon>
        <taxon>Cryobacterium</taxon>
    </lineage>
</organism>
<protein>
    <submittedName>
        <fullName evidence="2">Uncharacterized protein</fullName>
    </submittedName>
</protein>
<sequence>MAKKQHQRFTVAGFLPTQNPEQAHWMRELGKSNAAQPHVPSSQKGSRAARERQSIRDHQNDREV</sequence>
<feature type="compositionally biased region" description="Basic and acidic residues" evidence="1">
    <location>
        <begin position="48"/>
        <end position="64"/>
    </location>
</feature>
<name>A0AA41QZF4_9MICO</name>
<feature type="compositionally biased region" description="Polar residues" evidence="1">
    <location>
        <begin position="33"/>
        <end position="45"/>
    </location>
</feature>
<proteinExistence type="predicted"/>
<evidence type="ECO:0000313" key="3">
    <source>
        <dbReference type="Proteomes" id="UP001165341"/>
    </source>
</evidence>
<feature type="region of interest" description="Disordered" evidence="1">
    <location>
        <begin position="1"/>
        <end position="64"/>
    </location>
</feature>
<evidence type="ECO:0000313" key="2">
    <source>
        <dbReference type="EMBL" id="MCI4659703.1"/>
    </source>
</evidence>
<dbReference type="RefSeq" id="WP_243013194.1">
    <property type="nucleotide sequence ID" value="NZ_JALGAR010000006.1"/>
</dbReference>
<dbReference type="EMBL" id="JALGAR010000006">
    <property type="protein sequence ID" value="MCI4659703.1"/>
    <property type="molecule type" value="Genomic_DNA"/>
</dbReference>
<dbReference type="AlphaFoldDB" id="A0AA41QZF4"/>
<dbReference type="Proteomes" id="UP001165341">
    <property type="component" value="Unassembled WGS sequence"/>
</dbReference>
<reference evidence="2" key="1">
    <citation type="submission" date="2022-03" db="EMBL/GenBank/DDBJ databases">
        <title>Cryobacterium sp. nov. strain ZS14-85, isolated from Antarctic soil.</title>
        <authorList>
            <person name="Li J."/>
            <person name="Niu G."/>
        </authorList>
    </citation>
    <scope>NUCLEOTIDE SEQUENCE</scope>
    <source>
        <strain evidence="2">ZS14-85</strain>
    </source>
</reference>
<gene>
    <name evidence="2" type="ORF">MQH31_18005</name>
</gene>
<comment type="caution">
    <text evidence="2">The sequence shown here is derived from an EMBL/GenBank/DDBJ whole genome shotgun (WGS) entry which is preliminary data.</text>
</comment>